<dbReference type="Gene3D" id="3.10.450.50">
    <property type="match status" value="1"/>
</dbReference>
<evidence type="ECO:0000313" key="10">
    <source>
        <dbReference type="Proteomes" id="UP000194218"/>
    </source>
</evidence>
<dbReference type="Pfam" id="PF08281">
    <property type="entry name" value="Sigma70_r4_2"/>
    <property type="match status" value="1"/>
</dbReference>
<dbReference type="InterPro" id="IPR007627">
    <property type="entry name" value="RNA_pol_sigma70_r2"/>
</dbReference>
<comment type="subunit">
    <text evidence="2">Interacts transiently with the RNA polymerase catalytic core formed by RpoA, RpoB, RpoC and RpoZ (2 alpha, 1 beta, 1 beta' and 1 omega subunit) to form the RNA polymerase holoenzyme that can initiate transcription.</text>
</comment>
<dbReference type="GO" id="GO:0006352">
    <property type="term" value="P:DNA-templated transcription initiation"/>
    <property type="evidence" value="ECO:0007669"/>
    <property type="project" value="InterPro"/>
</dbReference>
<dbReference type="GO" id="GO:0003677">
    <property type="term" value="F:DNA binding"/>
    <property type="evidence" value="ECO:0007669"/>
    <property type="project" value="InterPro"/>
</dbReference>
<feature type="region of interest" description="Disordered" evidence="6">
    <location>
        <begin position="1"/>
        <end position="25"/>
    </location>
</feature>
<dbReference type="InterPro" id="IPR036388">
    <property type="entry name" value="WH-like_DNA-bd_sf"/>
</dbReference>
<dbReference type="EMBL" id="CP021121">
    <property type="protein sequence ID" value="ARQ72183.1"/>
    <property type="molecule type" value="Genomic_DNA"/>
</dbReference>
<dbReference type="InterPro" id="IPR014284">
    <property type="entry name" value="RNA_pol_sigma-70_dom"/>
</dbReference>
<organism evidence="9 10">
    <name type="scientific">Streptomyces marincola</name>
    <dbReference type="NCBI Taxonomy" id="2878388"/>
    <lineage>
        <taxon>Bacteria</taxon>
        <taxon>Bacillati</taxon>
        <taxon>Actinomycetota</taxon>
        <taxon>Actinomycetes</taxon>
        <taxon>Kitasatosporales</taxon>
        <taxon>Streptomycetaceae</taxon>
        <taxon>Streptomyces</taxon>
    </lineage>
</organism>
<accession>A0A1W7D516</accession>
<dbReference type="Gene3D" id="1.10.10.10">
    <property type="entry name" value="Winged helix-like DNA-binding domain superfamily/Winged helix DNA-binding domain"/>
    <property type="match status" value="1"/>
</dbReference>
<dbReference type="AlphaFoldDB" id="A0A1W7D516"/>
<dbReference type="NCBIfam" id="NF007214">
    <property type="entry name" value="PRK09636.1"/>
    <property type="match status" value="1"/>
</dbReference>
<feature type="domain" description="RNA polymerase sigma factor 70 region 4 type 2" evidence="8">
    <location>
        <begin position="132"/>
        <end position="179"/>
    </location>
</feature>
<dbReference type="CDD" id="cd06171">
    <property type="entry name" value="Sigma70_r4"/>
    <property type="match status" value="1"/>
</dbReference>
<feature type="domain" description="RNA polymerase sigma-70 region 2" evidence="7">
    <location>
        <begin position="29"/>
        <end position="94"/>
    </location>
</feature>
<evidence type="ECO:0000259" key="7">
    <source>
        <dbReference type="Pfam" id="PF04542"/>
    </source>
</evidence>
<protein>
    <submittedName>
        <fullName evidence="9">RNA polymerase subunit sigma-24</fullName>
    </submittedName>
</protein>
<evidence type="ECO:0000256" key="4">
    <source>
        <dbReference type="ARBA" id="ARBA00023082"/>
    </source>
</evidence>
<gene>
    <name evidence="9" type="ORF">CAG99_06195</name>
</gene>
<dbReference type="InterPro" id="IPR013249">
    <property type="entry name" value="RNA_pol_sigma70_r4_t2"/>
</dbReference>
<dbReference type="InterPro" id="IPR013325">
    <property type="entry name" value="RNA_pol_sigma_r2"/>
</dbReference>
<dbReference type="InterPro" id="IPR052704">
    <property type="entry name" value="ECF_Sigma-70_Domain"/>
</dbReference>
<evidence type="ECO:0000256" key="1">
    <source>
        <dbReference type="ARBA" id="ARBA00010641"/>
    </source>
</evidence>
<comment type="similarity">
    <text evidence="1">Belongs to the sigma-70 factor family. ECF subfamily.</text>
</comment>
<feature type="compositionally biased region" description="Basic and acidic residues" evidence="6">
    <location>
        <begin position="7"/>
        <end position="25"/>
    </location>
</feature>
<sequence>MAAGPEVTERREGAGGRDVAERPDPAEEFTAHRALLFSIAYEILGSVADAEDVLQDSYLRWRSVDHASVENARAYLARIVTRQALGVLRSAARRREQYVGPWLPEPLGTDAAGDMPDGIDHVLTGEAVTTAMLLVLEVLTPTQRAVFVLREVFGFDYAEIAAAVGKSEGAVRQLNRRARHSVRTRRHAAVASPAEAQPVAERFLTAAETGDIQGLMELLAPDVVFLADGGGVVSAVRRRVAGREKVARLFLGLLAKGAEMGELDLRFRTYNGMPSLAVLLDGRLDQLTSFEIRDGAVTAIYSVRNPDKLTAVTV</sequence>
<keyword evidence="3" id="KW-0805">Transcription regulation</keyword>
<dbReference type="Proteomes" id="UP000194218">
    <property type="component" value="Chromosome"/>
</dbReference>
<keyword evidence="10" id="KW-1185">Reference proteome</keyword>
<dbReference type="InterPro" id="IPR013324">
    <property type="entry name" value="RNA_pol_sigma_r3/r4-like"/>
</dbReference>
<dbReference type="InterPro" id="IPR032710">
    <property type="entry name" value="NTF2-like_dom_sf"/>
</dbReference>
<dbReference type="PANTHER" id="PTHR30173:SF36">
    <property type="entry name" value="ECF RNA POLYMERASE SIGMA FACTOR SIGJ"/>
    <property type="match status" value="1"/>
</dbReference>
<evidence type="ECO:0000256" key="6">
    <source>
        <dbReference type="SAM" id="MobiDB-lite"/>
    </source>
</evidence>
<dbReference type="SUPFAM" id="SSF88659">
    <property type="entry name" value="Sigma3 and sigma4 domains of RNA polymerase sigma factors"/>
    <property type="match status" value="1"/>
</dbReference>
<dbReference type="NCBIfam" id="TIGR02957">
    <property type="entry name" value="SigX4"/>
    <property type="match status" value="1"/>
</dbReference>
<evidence type="ECO:0000256" key="2">
    <source>
        <dbReference type="ARBA" id="ARBA00011344"/>
    </source>
</evidence>
<keyword evidence="4" id="KW-0731">Sigma factor</keyword>
<evidence type="ECO:0000259" key="8">
    <source>
        <dbReference type="Pfam" id="PF08281"/>
    </source>
</evidence>
<dbReference type="Gene3D" id="1.10.1740.10">
    <property type="match status" value="1"/>
</dbReference>
<keyword evidence="5" id="KW-0804">Transcription</keyword>
<evidence type="ECO:0000256" key="3">
    <source>
        <dbReference type="ARBA" id="ARBA00023015"/>
    </source>
</evidence>
<dbReference type="InterPro" id="IPR014303">
    <property type="entry name" value="RNA_pol_sigma-70_ECF"/>
</dbReference>
<dbReference type="GO" id="GO:0016987">
    <property type="term" value="F:sigma factor activity"/>
    <property type="evidence" value="ECO:0007669"/>
    <property type="project" value="UniProtKB-KW"/>
</dbReference>
<evidence type="ECO:0000256" key="5">
    <source>
        <dbReference type="ARBA" id="ARBA00023163"/>
    </source>
</evidence>
<dbReference type="SUPFAM" id="SSF88946">
    <property type="entry name" value="Sigma2 domain of RNA polymerase sigma factors"/>
    <property type="match status" value="1"/>
</dbReference>
<proteinExistence type="inferred from homology"/>
<dbReference type="SUPFAM" id="SSF54427">
    <property type="entry name" value="NTF2-like"/>
    <property type="match status" value="1"/>
</dbReference>
<dbReference type="KEGG" id="smao:CAG99_06195"/>
<dbReference type="PANTHER" id="PTHR30173">
    <property type="entry name" value="SIGMA 19 FACTOR"/>
    <property type="match status" value="1"/>
</dbReference>
<evidence type="ECO:0000313" key="9">
    <source>
        <dbReference type="EMBL" id="ARQ72183.1"/>
    </source>
</evidence>
<reference evidence="9 10" key="1">
    <citation type="submission" date="2017-05" db="EMBL/GenBank/DDBJ databases">
        <title>Complete genome sequence of Streptomyces sp. SCSIO 03032 revealed the diverse biosynthetic pathways for its bioactive secondary metabolites.</title>
        <authorList>
            <person name="Ma L."/>
            <person name="Zhu Y."/>
            <person name="Zhang W."/>
            <person name="Zhang G."/>
            <person name="Tian X."/>
            <person name="Zhang S."/>
            <person name="Zhang C."/>
        </authorList>
    </citation>
    <scope>NUCLEOTIDE SEQUENCE [LARGE SCALE GENOMIC DNA]</scope>
    <source>
        <strain evidence="9 10">SCSIO 03032</strain>
    </source>
</reference>
<name>A0A1W7D516_9ACTN</name>
<dbReference type="NCBIfam" id="TIGR02937">
    <property type="entry name" value="sigma70-ECF"/>
    <property type="match status" value="1"/>
</dbReference>
<dbReference type="Pfam" id="PF04542">
    <property type="entry name" value="Sigma70_r2"/>
    <property type="match status" value="1"/>
</dbReference>